<accession>A0AAD5MPC7</accession>
<keyword evidence="2" id="KW-1185">Reference proteome</keyword>
<dbReference type="GO" id="GO:0042800">
    <property type="term" value="F:histone H3K4 methyltransferase activity"/>
    <property type="evidence" value="ECO:0007669"/>
    <property type="project" value="TreeGrafter"/>
</dbReference>
<dbReference type="AlphaFoldDB" id="A0AAD5MPC7"/>
<dbReference type="GO" id="GO:0046975">
    <property type="term" value="F:histone H3K36 methyltransferase activity"/>
    <property type="evidence" value="ECO:0007669"/>
    <property type="project" value="TreeGrafter"/>
</dbReference>
<organism evidence="1 2">
    <name type="scientific">Parelaphostrongylus tenuis</name>
    <name type="common">Meningeal worm</name>
    <dbReference type="NCBI Taxonomy" id="148309"/>
    <lineage>
        <taxon>Eukaryota</taxon>
        <taxon>Metazoa</taxon>
        <taxon>Ecdysozoa</taxon>
        <taxon>Nematoda</taxon>
        <taxon>Chromadorea</taxon>
        <taxon>Rhabditida</taxon>
        <taxon>Rhabditina</taxon>
        <taxon>Rhabditomorpha</taxon>
        <taxon>Strongyloidea</taxon>
        <taxon>Metastrongylidae</taxon>
        <taxon>Parelaphostrongylus</taxon>
    </lineage>
</organism>
<dbReference type="PANTHER" id="PTHR46060:SF2">
    <property type="entry name" value="HISTONE-LYSINE N-METHYLTRANSFERASE SETMAR"/>
    <property type="match status" value="1"/>
</dbReference>
<dbReference type="GO" id="GO:0005634">
    <property type="term" value="C:nucleus"/>
    <property type="evidence" value="ECO:0007669"/>
    <property type="project" value="TreeGrafter"/>
</dbReference>
<dbReference type="GO" id="GO:0035861">
    <property type="term" value="C:site of double-strand break"/>
    <property type="evidence" value="ECO:0007669"/>
    <property type="project" value="TreeGrafter"/>
</dbReference>
<dbReference type="GO" id="GO:0003697">
    <property type="term" value="F:single-stranded DNA binding"/>
    <property type="evidence" value="ECO:0007669"/>
    <property type="project" value="TreeGrafter"/>
</dbReference>
<dbReference type="PANTHER" id="PTHR46060">
    <property type="entry name" value="MARINER MOS1 TRANSPOSASE-LIKE PROTEIN"/>
    <property type="match status" value="1"/>
</dbReference>
<dbReference type="Proteomes" id="UP001196413">
    <property type="component" value="Unassembled WGS sequence"/>
</dbReference>
<dbReference type="GO" id="GO:0000793">
    <property type="term" value="C:condensed chromosome"/>
    <property type="evidence" value="ECO:0007669"/>
    <property type="project" value="TreeGrafter"/>
</dbReference>
<reference evidence="1" key="1">
    <citation type="submission" date="2021-06" db="EMBL/GenBank/DDBJ databases">
        <title>Parelaphostrongylus tenuis whole genome reference sequence.</title>
        <authorList>
            <person name="Garwood T.J."/>
            <person name="Larsen P.A."/>
            <person name="Fountain-Jones N.M."/>
            <person name="Garbe J.R."/>
            <person name="Macchietto M.G."/>
            <person name="Kania S.A."/>
            <person name="Gerhold R.W."/>
            <person name="Richards J.E."/>
            <person name="Wolf T.M."/>
        </authorList>
    </citation>
    <scope>NUCLEOTIDE SEQUENCE</scope>
    <source>
        <strain evidence="1">MNPRO001-30</strain>
        <tissue evidence="1">Meninges</tissue>
    </source>
</reference>
<protein>
    <submittedName>
        <fullName evidence="1">Uncharacterized protein</fullName>
    </submittedName>
</protein>
<dbReference type="GO" id="GO:0044547">
    <property type="term" value="F:DNA topoisomerase binding"/>
    <property type="evidence" value="ECO:0007669"/>
    <property type="project" value="TreeGrafter"/>
</dbReference>
<gene>
    <name evidence="1" type="ORF">KIN20_019321</name>
</gene>
<name>A0AAD5MPC7_PARTN</name>
<dbReference type="InterPro" id="IPR052709">
    <property type="entry name" value="Transposase-MT_Hybrid"/>
</dbReference>
<dbReference type="GO" id="GO:0000014">
    <property type="term" value="F:single-stranded DNA endodeoxyribonuclease activity"/>
    <property type="evidence" value="ECO:0007669"/>
    <property type="project" value="TreeGrafter"/>
</dbReference>
<dbReference type="GO" id="GO:0015074">
    <property type="term" value="P:DNA integration"/>
    <property type="evidence" value="ECO:0007669"/>
    <property type="project" value="TreeGrafter"/>
</dbReference>
<proteinExistence type="predicted"/>
<evidence type="ECO:0000313" key="1">
    <source>
        <dbReference type="EMBL" id="KAJ1360368.1"/>
    </source>
</evidence>
<dbReference type="GO" id="GO:0000729">
    <property type="term" value="P:DNA double-strand break processing"/>
    <property type="evidence" value="ECO:0007669"/>
    <property type="project" value="TreeGrafter"/>
</dbReference>
<evidence type="ECO:0000313" key="2">
    <source>
        <dbReference type="Proteomes" id="UP001196413"/>
    </source>
</evidence>
<dbReference type="GO" id="GO:0006303">
    <property type="term" value="P:double-strand break repair via nonhomologous end joining"/>
    <property type="evidence" value="ECO:0007669"/>
    <property type="project" value="TreeGrafter"/>
</dbReference>
<dbReference type="EMBL" id="JAHQIW010003849">
    <property type="protein sequence ID" value="KAJ1360368.1"/>
    <property type="molecule type" value="Genomic_DNA"/>
</dbReference>
<dbReference type="GO" id="GO:0044774">
    <property type="term" value="P:mitotic DNA integrity checkpoint signaling"/>
    <property type="evidence" value="ECO:0007669"/>
    <property type="project" value="TreeGrafter"/>
</dbReference>
<sequence>MQRWQSEHINLAWGKDTLGKSKVYRWFKKSDKGEESLKDQPSSGRPKEVDRQAVLEACKSEFCARGIELLPEKWQEVFEVGGEYFD</sequence>
<comment type="caution">
    <text evidence="1">The sequence shown here is derived from an EMBL/GenBank/DDBJ whole genome shotgun (WGS) entry which is preliminary data.</text>
</comment>
<dbReference type="GO" id="GO:0031297">
    <property type="term" value="P:replication fork processing"/>
    <property type="evidence" value="ECO:0007669"/>
    <property type="project" value="TreeGrafter"/>
</dbReference>
<dbReference type="GO" id="GO:0003690">
    <property type="term" value="F:double-stranded DNA binding"/>
    <property type="evidence" value="ECO:0007669"/>
    <property type="project" value="TreeGrafter"/>
</dbReference>